<dbReference type="EMBL" id="JARBJD010000010">
    <property type="protein sequence ID" value="KAK2962660.1"/>
    <property type="molecule type" value="Genomic_DNA"/>
</dbReference>
<dbReference type="SUPFAM" id="SSF46785">
    <property type="entry name" value="Winged helix' DNA-binding domain"/>
    <property type="match status" value="1"/>
</dbReference>
<evidence type="ECO:0000313" key="3">
    <source>
        <dbReference type="Proteomes" id="UP001281761"/>
    </source>
</evidence>
<comment type="caution">
    <text evidence="2">The sequence shown here is derived from an EMBL/GenBank/DDBJ whole genome shotgun (WGS) entry which is preliminary data.</text>
</comment>
<dbReference type="InterPro" id="IPR000717">
    <property type="entry name" value="PCI_dom"/>
</dbReference>
<evidence type="ECO:0000313" key="2">
    <source>
        <dbReference type="EMBL" id="KAK2962660.1"/>
    </source>
</evidence>
<feature type="domain" description="Phospholipid/glycerol acyltransferase" evidence="1">
    <location>
        <begin position="43"/>
        <end position="169"/>
    </location>
</feature>
<dbReference type="Pfam" id="PF01553">
    <property type="entry name" value="Acyltransferase"/>
    <property type="match status" value="1"/>
</dbReference>
<proteinExistence type="predicted"/>
<evidence type="ECO:0000259" key="1">
    <source>
        <dbReference type="SMART" id="SM00563"/>
    </source>
</evidence>
<keyword evidence="3" id="KW-1185">Reference proteome</keyword>
<reference evidence="2 3" key="1">
    <citation type="journal article" date="2022" name="bioRxiv">
        <title>Genomics of Preaxostyla Flagellates Illuminates Evolutionary Transitions and the Path Towards Mitochondrial Loss.</title>
        <authorList>
            <person name="Novak L.V.F."/>
            <person name="Treitli S.C."/>
            <person name="Pyrih J."/>
            <person name="Halakuc P."/>
            <person name="Pipaliya S.V."/>
            <person name="Vacek V."/>
            <person name="Brzon O."/>
            <person name="Soukal P."/>
            <person name="Eme L."/>
            <person name="Dacks J.B."/>
            <person name="Karnkowska A."/>
            <person name="Elias M."/>
            <person name="Hampl V."/>
        </authorList>
    </citation>
    <scope>NUCLEOTIDE SEQUENCE [LARGE SCALE GENOMIC DNA]</scope>
    <source>
        <strain evidence="2">NAU3</strain>
        <tissue evidence="2">Gut</tissue>
    </source>
</reference>
<dbReference type="InterPro" id="IPR036390">
    <property type="entry name" value="WH_DNA-bd_sf"/>
</dbReference>
<organism evidence="2 3">
    <name type="scientific">Blattamonas nauphoetae</name>
    <dbReference type="NCBI Taxonomy" id="2049346"/>
    <lineage>
        <taxon>Eukaryota</taxon>
        <taxon>Metamonada</taxon>
        <taxon>Preaxostyla</taxon>
        <taxon>Oxymonadida</taxon>
        <taxon>Blattamonas</taxon>
    </lineage>
</organism>
<accession>A0ABQ9YG70</accession>
<dbReference type="SMART" id="SM00563">
    <property type="entry name" value="PlsC"/>
    <property type="match status" value="1"/>
</dbReference>
<dbReference type="InterPro" id="IPR002123">
    <property type="entry name" value="Plipid/glycerol_acylTrfase"/>
</dbReference>
<sequence length="355" mass="40086">MIIQVKIQISVLISSRKLHRVNVFGIRVGITGRHKDKLKNFQGLVLPSHKGWADFFVTSQLDFSAPLARLSTGLILPAIFPAAKHGDSVLLVHRRRGTGIKATKEQIEEKNNRLADQFDDFVRNRNPRLLIYPEGSRYSERGILPFRSGLFRIAFKKNLKLLVCPCEGSQYIVREKELFIHPANVKIPSSRITPDITSVGPVKEGDPCRGYILFNICDVIDPSDFPSFEEFKAEAERSFTAGYNDCGADQMSIQSKILQYCLGKQTFLLSTAATELNISEDEFESEITKLILSHEIDAHIDDMAKTVTIHTDPKLVVPDDKDLTMEQWSYLGSQLKQWKQDINSVVVYGDSHPSH</sequence>
<dbReference type="Pfam" id="PF01399">
    <property type="entry name" value="PCI"/>
    <property type="match status" value="1"/>
</dbReference>
<name>A0ABQ9YG70_9EUKA</name>
<dbReference type="Proteomes" id="UP001281761">
    <property type="component" value="Unassembled WGS sequence"/>
</dbReference>
<gene>
    <name evidence="2" type="ORF">BLNAU_2493</name>
</gene>
<protein>
    <recommendedName>
        <fullName evidence="1">Phospholipid/glycerol acyltransferase domain-containing protein</fullName>
    </recommendedName>
</protein>
<dbReference type="SUPFAM" id="SSF69593">
    <property type="entry name" value="Glycerol-3-phosphate (1)-acyltransferase"/>
    <property type="match status" value="1"/>
</dbReference>